<evidence type="ECO:0000313" key="1">
    <source>
        <dbReference type="EMBL" id="GFH05827.1"/>
    </source>
</evidence>
<keyword evidence="2" id="KW-1185">Reference proteome</keyword>
<dbReference type="EMBL" id="BLLF01000010">
    <property type="protein sequence ID" value="GFH05827.1"/>
    <property type="molecule type" value="Genomic_DNA"/>
</dbReference>
<proteinExistence type="predicted"/>
<dbReference type="Proteomes" id="UP000485058">
    <property type="component" value="Unassembled WGS sequence"/>
</dbReference>
<comment type="caution">
    <text evidence="1">The sequence shown here is derived from an EMBL/GenBank/DDBJ whole genome shotgun (WGS) entry which is preliminary data.</text>
</comment>
<evidence type="ECO:0000313" key="2">
    <source>
        <dbReference type="Proteomes" id="UP000485058"/>
    </source>
</evidence>
<reference evidence="1 2" key="1">
    <citation type="submission" date="2020-02" db="EMBL/GenBank/DDBJ databases">
        <title>Draft genome sequence of Haematococcus lacustris strain NIES-144.</title>
        <authorList>
            <person name="Morimoto D."/>
            <person name="Nakagawa S."/>
            <person name="Yoshida T."/>
            <person name="Sawayama S."/>
        </authorList>
    </citation>
    <scope>NUCLEOTIDE SEQUENCE [LARGE SCALE GENOMIC DNA]</scope>
    <source>
        <strain evidence="1 2">NIES-144</strain>
    </source>
</reference>
<gene>
    <name evidence="1" type="ORF">HaLaN_00355</name>
</gene>
<organism evidence="1 2">
    <name type="scientific">Haematococcus lacustris</name>
    <name type="common">Green alga</name>
    <name type="synonym">Haematococcus pluvialis</name>
    <dbReference type="NCBI Taxonomy" id="44745"/>
    <lineage>
        <taxon>Eukaryota</taxon>
        <taxon>Viridiplantae</taxon>
        <taxon>Chlorophyta</taxon>
        <taxon>core chlorophytes</taxon>
        <taxon>Chlorophyceae</taxon>
        <taxon>CS clade</taxon>
        <taxon>Chlamydomonadales</taxon>
        <taxon>Haematococcaceae</taxon>
        <taxon>Haematococcus</taxon>
    </lineage>
</organism>
<sequence>MQNPCLLWTIFTNWSSSDMISQAALRFMMTQSTSMLQSCNTHAALWVPEVRSHKVSLACEGRAKVNFAPLRGILAPVTPCTLTAATKVEIVQVPPSYHQRSSAAQMMQICGHF</sequence>
<protein>
    <submittedName>
        <fullName evidence="1">Uncharacterized protein</fullName>
    </submittedName>
</protein>
<dbReference type="AlphaFoldDB" id="A0A699Y6Q1"/>
<name>A0A699Y6Q1_HAELA</name>
<accession>A0A699Y6Q1</accession>